<comment type="caution">
    <text evidence="1">The sequence shown here is derived from an EMBL/GenBank/DDBJ whole genome shotgun (WGS) entry which is preliminary data.</text>
</comment>
<organism evidence="1 2">
    <name type="scientific">Kineosporia succinea</name>
    <dbReference type="NCBI Taxonomy" id="84632"/>
    <lineage>
        <taxon>Bacteria</taxon>
        <taxon>Bacillati</taxon>
        <taxon>Actinomycetota</taxon>
        <taxon>Actinomycetes</taxon>
        <taxon>Kineosporiales</taxon>
        <taxon>Kineosporiaceae</taxon>
        <taxon>Kineosporia</taxon>
    </lineage>
</organism>
<proteinExistence type="predicted"/>
<name>A0ABT9NYX6_9ACTN</name>
<protein>
    <submittedName>
        <fullName evidence="1">Uncharacterized protein</fullName>
    </submittedName>
</protein>
<reference evidence="1 2" key="1">
    <citation type="submission" date="2023-07" db="EMBL/GenBank/DDBJ databases">
        <title>Sequencing the genomes of 1000 actinobacteria strains.</title>
        <authorList>
            <person name="Klenk H.-P."/>
        </authorList>
    </citation>
    <scope>NUCLEOTIDE SEQUENCE [LARGE SCALE GENOMIC DNA]</scope>
    <source>
        <strain evidence="1 2">DSM 44388</strain>
    </source>
</reference>
<keyword evidence="2" id="KW-1185">Reference proteome</keyword>
<evidence type="ECO:0000313" key="2">
    <source>
        <dbReference type="Proteomes" id="UP001235712"/>
    </source>
</evidence>
<sequence length="53" mass="5837">MFLVSVCLLLTVVAVGAVIGMYLRDSRNAHRISDEGSEFLETLETAPPNQKED</sequence>
<accession>A0ABT9NYX6</accession>
<dbReference type="Proteomes" id="UP001235712">
    <property type="component" value="Unassembled WGS sequence"/>
</dbReference>
<evidence type="ECO:0000313" key="1">
    <source>
        <dbReference type="EMBL" id="MDP9825641.1"/>
    </source>
</evidence>
<gene>
    <name evidence="1" type="ORF">J2S57_001390</name>
</gene>
<dbReference type="EMBL" id="JAUSQZ010000001">
    <property type="protein sequence ID" value="MDP9825641.1"/>
    <property type="molecule type" value="Genomic_DNA"/>
</dbReference>
<dbReference type="RefSeq" id="WP_307239638.1">
    <property type="nucleotide sequence ID" value="NZ_JAUSQZ010000001.1"/>
</dbReference>